<feature type="compositionally biased region" description="Acidic residues" evidence="1">
    <location>
        <begin position="117"/>
        <end position="136"/>
    </location>
</feature>
<protein>
    <submittedName>
        <fullName evidence="2">Uncharacterized protein</fullName>
    </submittedName>
</protein>
<organism evidence="2">
    <name type="scientific">Marseillevirus LCMAC101</name>
    <dbReference type="NCBI Taxonomy" id="2506602"/>
    <lineage>
        <taxon>Viruses</taxon>
        <taxon>Varidnaviria</taxon>
        <taxon>Bamfordvirae</taxon>
        <taxon>Nucleocytoviricota</taxon>
        <taxon>Megaviricetes</taxon>
        <taxon>Pimascovirales</taxon>
        <taxon>Pimascovirales incertae sedis</taxon>
        <taxon>Marseilleviridae</taxon>
    </lineage>
</organism>
<gene>
    <name evidence="2" type="ORF">LCMAC101_05250</name>
</gene>
<evidence type="ECO:0000313" key="2">
    <source>
        <dbReference type="EMBL" id="QBK85930.1"/>
    </source>
</evidence>
<name>A0A481YSH8_9VIRU</name>
<sequence>MDSKFRKADSYEEFYIHFRQYIDVLDKASIDTLIYDTLIKDWAEYSAVNKRYILGGPRGLKDLICNQMMNLLKKDFQILSYFLDIFSEEKEQDFSQLKRHFAIKTLNENPEYSATIENEETDDDLPDLEPDDEKVESEETKKEGNLEHVVIETLIGGAKLIGNLVGMVDRDIKNISTEIISISKTRMVKVKVIGPKKLDFVVDILDFFPSEKAGVIETELNDYDVGIYAFDHENWGNLEDVKDNLPTGKYRIACNMGPSQGDILMMPLFFDVWEFEECTKQDILNRLTVFA</sequence>
<proteinExistence type="predicted"/>
<reference evidence="2" key="1">
    <citation type="journal article" date="2019" name="MBio">
        <title>Virus Genomes from Deep Sea Sediments Expand the Ocean Megavirome and Support Independent Origins of Viral Gigantism.</title>
        <authorList>
            <person name="Backstrom D."/>
            <person name="Yutin N."/>
            <person name="Jorgensen S.L."/>
            <person name="Dharamshi J."/>
            <person name="Homa F."/>
            <person name="Zaremba-Niedwiedzka K."/>
            <person name="Spang A."/>
            <person name="Wolf Y.I."/>
            <person name="Koonin E.V."/>
            <person name="Ettema T.J."/>
        </authorList>
    </citation>
    <scope>NUCLEOTIDE SEQUENCE</scope>
</reference>
<accession>A0A481YSH8</accession>
<feature type="region of interest" description="Disordered" evidence="1">
    <location>
        <begin position="112"/>
        <end position="142"/>
    </location>
</feature>
<evidence type="ECO:0000256" key="1">
    <source>
        <dbReference type="SAM" id="MobiDB-lite"/>
    </source>
</evidence>
<dbReference type="EMBL" id="MK500328">
    <property type="protein sequence ID" value="QBK85930.1"/>
    <property type="molecule type" value="Genomic_DNA"/>
</dbReference>